<name>A0AAW2SRF3_9LAMI</name>
<reference evidence="2" key="1">
    <citation type="submission" date="2020-06" db="EMBL/GenBank/DDBJ databases">
        <authorList>
            <person name="Li T."/>
            <person name="Hu X."/>
            <person name="Zhang T."/>
            <person name="Song X."/>
            <person name="Zhang H."/>
            <person name="Dai N."/>
            <person name="Sheng W."/>
            <person name="Hou X."/>
            <person name="Wei L."/>
        </authorList>
    </citation>
    <scope>NUCLEOTIDE SEQUENCE</scope>
    <source>
        <strain evidence="2">KEN1</strain>
        <tissue evidence="2">Leaf</tissue>
    </source>
</reference>
<sequence>MAPNITGDNSFVEVSDDLLSLGGSATGPSVLRGCGTGTGVDPPPTGARDVPVVTCRA</sequence>
<gene>
    <name evidence="2" type="ORF">Slati_4468900</name>
</gene>
<comment type="caution">
    <text evidence="2">The sequence shown here is derived from an EMBL/GenBank/DDBJ whole genome shotgun (WGS) entry which is preliminary data.</text>
</comment>
<proteinExistence type="predicted"/>
<protein>
    <submittedName>
        <fullName evidence="2">Uncharacterized protein</fullName>
    </submittedName>
</protein>
<evidence type="ECO:0000256" key="1">
    <source>
        <dbReference type="SAM" id="MobiDB-lite"/>
    </source>
</evidence>
<accession>A0AAW2SRF3</accession>
<dbReference type="AlphaFoldDB" id="A0AAW2SRF3"/>
<organism evidence="2">
    <name type="scientific">Sesamum latifolium</name>
    <dbReference type="NCBI Taxonomy" id="2727402"/>
    <lineage>
        <taxon>Eukaryota</taxon>
        <taxon>Viridiplantae</taxon>
        <taxon>Streptophyta</taxon>
        <taxon>Embryophyta</taxon>
        <taxon>Tracheophyta</taxon>
        <taxon>Spermatophyta</taxon>
        <taxon>Magnoliopsida</taxon>
        <taxon>eudicotyledons</taxon>
        <taxon>Gunneridae</taxon>
        <taxon>Pentapetalae</taxon>
        <taxon>asterids</taxon>
        <taxon>lamiids</taxon>
        <taxon>Lamiales</taxon>
        <taxon>Pedaliaceae</taxon>
        <taxon>Sesamum</taxon>
    </lineage>
</organism>
<feature type="region of interest" description="Disordered" evidence="1">
    <location>
        <begin position="33"/>
        <end position="57"/>
    </location>
</feature>
<evidence type="ECO:0000313" key="2">
    <source>
        <dbReference type="EMBL" id="KAL0395027.1"/>
    </source>
</evidence>
<reference evidence="2" key="2">
    <citation type="journal article" date="2024" name="Plant">
        <title>Genomic evolution and insights into agronomic trait innovations of Sesamum species.</title>
        <authorList>
            <person name="Miao H."/>
            <person name="Wang L."/>
            <person name="Qu L."/>
            <person name="Liu H."/>
            <person name="Sun Y."/>
            <person name="Le M."/>
            <person name="Wang Q."/>
            <person name="Wei S."/>
            <person name="Zheng Y."/>
            <person name="Lin W."/>
            <person name="Duan Y."/>
            <person name="Cao H."/>
            <person name="Xiong S."/>
            <person name="Wang X."/>
            <person name="Wei L."/>
            <person name="Li C."/>
            <person name="Ma Q."/>
            <person name="Ju M."/>
            <person name="Zhao R."/>
            <person name="Li G."/>
            <person name="Mu C."/>
            <person name="Tian Q."/>
            <person name="Mei H."/>
            <person name="Zhang T."/>
            <person name="Gao T."/>
            <person name="Zhang H."/>
        </authorList>
    </citation>
    <scope>NUCLEOTIDE SEQUENCE</scope>
    <source>
        <strain evidence="2">KEN1</strain>
    </source>
</reference>
<dbReference type="EMBL" id="JACGWN010000016">
    <property type="protein sequence ID" value="KAL0395027.1"/>
    <property type="molecule type" value="Genomic_DNA"/>
</dbReference>